<organism evidence="1 2">
    <name type="scientific">Methylocystis parvus</name>
    <dbReference type="NCBI Taxonomy" id="134"/>
    <lineage>
        <taxon>Bacteria</taxon>
        <taxon>Pseudomonadati</taxon>
        <taxon>Pseudomonadota</taxon>
        <taxon>Alphaproteobacteria</taxon>
        <taxon>Hyphomicrobiales</taxon>
        <taxon>Methylocystaceae</taxon>
        <taxon>Methylocystis</taxon>
    </lineage>
</organism>
<dbReference type="RefSeq" id="WP_154419993.1">
    <property type="nucleotide sequence ID" value="NZ_CP044331.1"/>
</dbReference>
<evidence type="ECO:0000313" key="1">
    <source>
        <dbReference type="EMBL" id="QGM98430.1"/>
    </source>
</evidence>
<keyword evidence="2" id="KW-1185">Reference proteome</keyword>
<dbReference type="Proteomes" id="UP000422569">
    <property type="component" value="Chromosome"/>
</dbReference>
<dbReference type="KEGG" id="mpar:F7D14_13720"/>
<proteinExistence type="predicted"/>
<name>A0A6B8MCQ7_9HYPH</name>
<reference evidence="1 2" key="1">
    <citation type="submission" date="2019-09" db="EMBL/GenBank/DDBJ databases">
        <title>Isolation and complete genome sequencing of Methylocystis species.</title>
        <authorList>
            <person name="Rumah B.L."/>
            <person name="Stead C.E."/>
            <person name="Stevens B.C."/>
            <person name="Minton N.P."/>
            <person name="Grosse-Honebrink A."/>
            <person name="Zhang Y."/>
        </authorList>
    </citation>
    <scope>NUCLEOTIDE SEQUENCE [LARGE SCALE GENOMIC DNA]</scope>
    <source>
        <strain evidence="1 2">BRCS2</strain>
    </source>
</reference>
<dbReference type="AlphaFoldDB" id="A0A6B8MCQ7"/>
<sequence>MRPSSQERLARWALALRQAQIERGKRPVLDDDGLRSCVWRRMEGEYRRDSGLGGVVDAICASLGCESVEYRVARREAKRLSESVQAWSELFARDWERVYVSISAAVYWIATKGRSKLCAVCGDAYLEKAASDLIGAACNEKIMVFGANDSDTIQMVVPAQCFIAESQFTGDVPDAIMFSDVPVIRWILDHEEDWRTGDGDTIETRSKILWRRLCVKKADLLTMWPAAGQELNHADGDSSSINGEIAPCAAPPESTVEKKQRRTKSVVIGEYMRTQSDHDPGKSVGDWRRHFKLQGKNEFEAADDMTILKARNHAWPSK</sequence>
<dbReference type="EMBL" id="CP044331">
    <property type="protein sequence ID" value="QGM98430.1"/>
    <property type="molecule type" value="Genomic_DNA"/>
</dbReference>
<evidence type="ECO:0000313" key="2">
    <source>
        <dbReference type="Proteomes" id="UP000422569"/>
    </source>
</evidence>
<protein>
    <submittedName>
        <fullName evidence="1">Uncharacterized protein</fullName>
    </submittedName>
</protein>
<accession>A0A6B8MCQ7</accession>
<gene>
    <name evidence="1" type="ORF">F7D14_13720</name>
</gene>